<dbReference type="Gene3D" id="1.10.10.60">
    <property type="entry name" value="Homeodomain-like"/>
    <property type="match status" value="1"/>
</dbReference>
<dbReference type="Pfam" id="PF20240">
    <property type="entry name" value="DUF6597"/>
    <property type="match status" value="1"/>
</dbReference>
<protein>
    <submittedName>
        <fullName evidence="5">AraC family transcriptional regulator</fullName>
    </submittedName>
</protein>
<dbReference type="PROSITE" id="PS01124">
    <property type="entry name" value="HTH_ARAC_FAMILY_2"/>
    <property type="match status" value="1"/>
</dbReference>
<proteinExistence type="predicted"/>
<dbReference type="Proteomes" id="UP000261174">
    <property type="component" value="Unassembled WGS sequence"/>
</dbReference>
<dbReference type="SMART" id="SM00342">
    <property type="entry name" value="HTH_ARAC"/>
    <property type="match status" value="1"/>
</dbReference>
<dbReference type="PANTHER" id="PTHR46796:SF13">
    <property type="entry name" value="HTH-TYPE TRANSCRIPTIONAL ACTIVATOR RHAS"/>
    <property type="match status" value="1"/>
</dbReference>
<dbReference type="EMBL" id="QTJV01000002">
    <property type="protein sequence ID" value="RFM35065.1"/>
    <property type="molecule type" value="Genomic_DNA"/>
</dbReference>
<keyword evidence="3" id="KW-0804">Transcription</keyword>
<feature type="domain" description="HTH araC/xylS-type" evidence="4">
    <location>
        <begin position="154"/>
        <end position="251"/>
    </location>
</feature>
<keyword evidence="6" id="KW-1185">Reference proteome</keyword>
<dbReference type="RefSeq" id="WP_116852550.1">
    <property type="nucleotide sequence ID" value="NZ_QTJV01000002.1"/>
</dbReference>
<evidence type="ECO:0000256" key="1">
    <source>
        <dbReference type="ARBA" id="ARBA00023015"/>
    </source>
</evidence>
<dbReference type="SUPFAM" id="SSF46689">
    <property type="entry name" value="Homeodomain-like"/>
    <property type="match status" value="1"/>
</dbReference>
<dbReference type="InterPro" id="IPR009057">
    <property type="entry name" value="Homeodomain-like_sf"/>
</dbReference>
<name>A0A3E1P4F6_9BACT</name>
<evidence type="ECO:0000313" key="5">
    <source>
        <dbReference type="EMBL" id="RFM35065.1"/>
    </source>
</evidence>
<dbReference type="PANTHER" id="PTHR46796">
    <property type="entry name" value="HTH-TYPE TRANSCRIPTIONAL ACTIVATOR RHAS-RELATED"/>
    <property type="match status" value="1"/>
</dbReference>
<accession>A0A3E1P4F6</accession>
<evidence type="ECO:0000256" key="2">
    <source>
        <dbReference type="ARBA" id="ARBA00023125"/>
    </source>
</evidence>
<dbReference type="OrthoDB" id="655946at2"/>
<dbReference type="InterPro" id="IPR046532">
    <property type="entry name" value="DUF6597"/>
</dbReference>
<dbReference type="InterPro" id="IPR050204">
    <property type="entry name" value="AraC_XylS_family_regulators"/>
</dbReference>
<evidence type="ECO:0000256" key="3">
    <source>
        <dbReference type="ARBA" id="ARBA00023163"/>
    </source>
</evidence>
<dbReference type="AlphaFoldDB" id="A0A3E1P4F6"/>
<dbReference type="InterPro" id="IPR018060">
    <property type="entry name" value="HTH_AraC"/>
</dbReference>
<reference evidence="5 6" key="1">
    <citation type="submission" date="2018-08" db="EMBL/GenBank/DDBJ databases">
        <title>Chitinophaga sp. K20C18050901, a novel bacterium isolated from forest soil.</title>
        <authorList>
            <person name="Wang C."/>
        </authorList>
    </citation>
    <scope>NUCLEOTIDE SEQUENCE [LARGE SCALE GENOMIC DNA]</scope>
    <source>
        <strain evidence="5 6">K20C18050901</strain>
    </source>
</reference>
<keyword evidence="2" id="KW-0238">DNA-binding</keyword>
<gene>
    <name evidence="5" type="ORF">DXN04_06615</name>
</gene>
<organism evidence="5 6">
    <name type="scientific">Chitinophaga silvisoli</name>
    <dbReference type="NCBI Taxonomy" id="2291814"/>
    <lineage>
        <taxon>Bacteria</taxon>
        <taxon>Pseudomonadati</taxon>
        <taxon>Bacteroidota</taxon>
        <taxon>Chitinophagia</taxon>
        <taxon>Chitinophagales</taxon>
        <taxon>Chitinophagaceae</taxon>
        <taxon>Chitinophaga</taxon>
    </lineage>
</organism>
<comment type="caution">
    <text evidence="5">The sequence shown here is derived from an EMBL/GenBank/DDBJ whole genome shotgun (WGS) entry which is preliminary data.</text>
</comment>
<dbReference type="Pfam" id="PF12833">
    <property type="entry name" value="HTH_18"/>
    <property type="match status" value="1"/>
</dbReference>
<dbReference type="GO" id="GO:0043565">
    <property type="term" value="F:sequence-specific DNA binding"/>
    <property type="evidence" value="ECO:0007669"/>
    <property type="project" value="InterPro"/>
</dbReference>
<sequence>MRFDKVSPTAALAPYIKYYVIAENAQAEQYTVFPSTSLVIGFQYSGSLAQVKDAFVSPLSISGITGLSNSFKVFRNSPDIGTVLVYFTETGLIHFTANPAHELFNQSVGIDYIFPLAKVREAEERLALAANDAERVAVMDRFFLSLLKEVVLDRLIVEAVRRIYAAKGVIKIKALQEELFISQSPFEKRFRSLVGTSPKKFASIVRFNAVMGDLGKARSLTELCYEYGYFDQAHFIKDFKQFTGKTPEGFK</sequence>
<dbReference type="GO" id="GO:0003700">
    <property type="term" value="F:DNA-binding transcription factor activity"/>
    <property type="evidence" value="ECO:0007669"/>
    <property type="project" value="InterPro"/>
</dbReference>
<evidence type="ECO:0000259" key="4">
    <source>
        <dbReference type="PROSITE" id="PS01124"/>
    </source>
</evidence>
<evidence type="ECO:0000313" key="6">
    <source>
        <dbReference type="Proteomes" id="UP000261174"/>
    </source>
</evidence>
<keyword evidence="1" id="KW-0805">Transcription regulation</keyword>